<name>A0A562RQG0_9BACT</name>
<proteinExistence type="predicted"/>
<dbReference type="Proteomes" id="UP000318307">
    <property type="component" value="Unassembled WGS sequence"/>
</dbReference>
<accession>A0A562RQG0</accession>
<evidence type="ECO:0000313" key="1">
    <source>
        <dbReference type="EMBL" id="TWI71133.1"/>
    </source>
</evidence>
<organism evidence="1 2">
    <name type="scientific">Desulfobotulus alkaliphilus</name>
    <dbReference type="NCBI Taxonomy" id="622671"/>
    <lineage>
        <taxon>Bacteria</taxon>
        <taxon>Pseudomonadati</taxon>
        <taxon>Thermodesulfobacteriota</taxon>
        <taxon>Desulfobacteria</taxon>
        <taxon>Desulfobacterales</taxon>
        <taxon>Desulfobacteraceae</taxon>
        <taxon>Desulfobotulus</taxon>
    </lineage>
</organism>
<dbReference type="AlphaFoldDB" id="A0A562RQG0"/>
<gene>
    <name evidence="1" type="ORF">LZ24_02098</name>
</gene>
<sequence length="284" mass="30438">MVLNINIKGVMHKRGLPPFMFMLLLLLPLLCLAGEGPHAPEAGRAGSTAIPMDHEGIIGWASGWQEYLPGEAVEDPWMKPDKALGRASGITSDVVSLGWGGSLTLTFDYPIENKKGYNLAVFSNSFSDTFLELAFVEVSTDGQTFVRFPNESLTQNPVHAFGHVNPTHIDGFAGKYRAGFGTPFDLDQLKEEDAVIGGEVDLSRIVYVRLVDVKGDGSLKDSFGNPVYAPYPTKISAGFDLDGVAVLSGVVLESSEEEKKAPLVTGGIGNDAGCFMGQLTIPDE</sequence>
<evidence type="ECO:0000313" key="2">
    <source>
        <dbReference type="Proteomes" id="UP000318307"/>
    </source>
</evidence>
<protein>
    <submittedName>
        <fullName evidence="1">Uncharacterized protein</fullName>
    </submittedName>
</protein>
<keyword evidence="2" id="KW-1185">Reference proteome</keyword>
<reference evidence="1 2" key="1">
    <citation type="submission" date="2019-07" db="EMBL/GenBank/DDBJ databases">
        <title>Genome sequencing of 100 strains of the haloalkaliphilic chemolithoautotrophic sulfur-oxidizing bacterium Thioalkalivibrio.</title>
        <authorList>
            <person name="Muyzer G."/>
        </authorList>
    </citation>
    <scope>NUCLEOTIDE SEQUENCE [LARGE SCALE GENOMIC DNA]</scope>
    <source>
        <strain evidence="1 2">ASO4-4</strain>
    </source>
</reference>
<comment type="caution">
    <text evidence="1">The sequence shown here is derived from an EMBL/GenBank/DDBJ whole genome shotgun (WGS) entry which is preliminary data.</text>
</comment>
<dbReference type="EMBL" id="VLLC01000015">
    <property type="protein sequence ID" value="TWI71133.1"/>
    <property type="molecule type" value="Genomic_DNA"/>
</dbReference>